<dbReference type="InterPro" id="IPR010131">
    <property type="entry name" value="MdtP/NodT-like"/>
</dbReference>
<name>A0A859A057_9BURK</name>
<keyword evidence="2" id="KW-0732">Signal</keyword>
<dbReference type="Gene3D" id="2.20.200.10">
    <property type="entry name" value="Outer membrane efflux proteins (OEP)"/>
    <property type="match status" value="1"/>
</dbReference>
<dbReference type="PANTHER" id="PTHR30203">
    <property type="entry name" value="OUTER MEMBRANE CATION EFFLUX PROTEIN"/>
    <property type="match status" value="1"/>
</dbReference>
<evidence type="ECO:0000256" key="1">
    <source>
        <dbReference type="ARBA" id="ARBA00007613"/>
    </source>
</evidence>
<keyword evidence="2" id="KW-0564">Palmitate</keyword>
<dbReference type="GO" id="GO:0005886">
    <property type="term" value="C:plasma membrane"/>
    <property type="evidence" value="ECO:0007669"/>
    <property type="project" value="UniProtKB-SubCell"/>
</dbReference>
<dbReference type="Pfam" id="PF02321">
    <property type="entry name" value="OEP"/>
    <property type="match status" value="2"/>
</dbReference>
<dbReference type="SUPFAM" id="SSF56954">
    <property type="entry name" value="Outer membrane efflux proteins (OEP)"/>
    <property type="match status" value="1"/>
</dbReference>
<accession>A0A859A057</accession>
<dbReference type="PANTHER" id="PTHR30203:SF32">
    <property type="entry name" value="CATION EFFLUX SYSTEM PROTEIN CUSC"/>
    <property type="match status" value="1"/>
</dbReference>
<organism evidence="3 4">
    <name type="scientific">Alicycliphilus denitrificans</name>
    <dbReference type="NCBI Taxonomy" id="179636"/>
    <lineage>
        <taxon>Bacteria</taxon>
        <taxon>Pseudomonadati</taxon>
        <taxon>Pseudomonadota</taxon>
        <taxon>Betaproteobacteria</taxon>
        <taxon>Burkholderiales</taxon>
        <taxon>Comamonadaceae</taxon>
        <taxon>Alicycliphilus</taxon>
    </lineage>
</organism>
<reference evidence="3 4" key="1">
    <citation type="submission" date="2020-05" db="EMBL/GenBank/DDBJ databases">
        <title>Complete genome sequence of Alicycliphilus denitrificans DP3.</title>
        <authorList>
            <person name="Chen X."/>
        </authorList>
    </citation>
    <scope>NUCLEOTIDE SEQUENCE [LARGE SCALE GENOMIC DNA]</scope>
    <source>
        <strain evidence="3 4">DP3</strain>
    </source>
</reference>
<dbReference type="GO" id="GO:0015562">
    <property type="term" value="F:efflux transmembrane transporter activity"/>
    <property type="evidence" value="ECO:0007669"/>
    <property type="project" value="InterPro"/>
</dbReference>
<feature type="chain" id="PRO_5033101116" evidence="2">
    <location>
        <begin position="21"/>
        <end position="474"/>
    </location>
</feature>
<evidence type="ECO:0000256" key="2">
    <source>
        <dbReference type="RuleBase" id="RU362097"/>
    </source>
</evidence>
<keyword evidence="2" id="KW-1134">Transmembrane beta strand</keyword>
<evidence type="ECO:0000313" key="4">
    <source>
        <dbReference type="Proteomes" id="UP000500755"/>
    </source>
</evidence>
<keyword evidence="2" id="KW-0449">Lipoprotein</keyword>
<dbReference type="InterPro" id="IPR003423">
    <property type="entry name" value="OMP_efflux"/>
</dbReference>
<evidence type="ECO:0000313" key="3">
    <source>
        <dbReference type="EMBL" id="QKD46384.1"/>
    </source>
</evidence>
<dbReference type="Gene3D" id="1.20.1600.10">
    <property type="entry name" value="Outer membrane efflux proteins (OEP)"/>
    <property type="match status" value="1"/>
</dbReference>
<dbReference type="PROSITE" id="PS51257">
    <property type="entry name" value="PROKAR_LIPOPROTEIN"/>
    <property type="match status" value="1"/>
</dbReference>
<comment type="subcellular location">
    <subcellularLocation>
        <location evidence="2">Cell membrane</location>
        <topology evidence="2">Lipid-anchor</topology>
    </subcellularLocation>
</comment>
<comment type="similarity">
    <text evidence="1 2">Belongs to the outer membrane factor (OMF) (TC 1.B.17) family.</text>
</comment>
<dbReference type="Proteomes" id="UP000500755">
    <property type="component" value="Chromosome"/>
</dbReference>
<sequence>MRHAACAAAALLLAGCTSLAPPYEAPALPVPAHYAGVAEAGNAQAADMAWRDYFTDPALQAVIEQALANNRDLRRATLRVAEARAAYGIQRAEELPSVGASAGLMRIGLPDNLTSLASSLPATLTSYSAFAGISSWELDLWGRVRNLSEAALHQYFAAEWTQRGAAVSLVAQTANAWLALRETDERLALARQALDNRAESLRIFSRRMEVGATSRLDLTQVRMLHQQARSLVAQLEQQRATQQHALDLIVGAPTPVAAGARLPATDALRPLPAGLPSDLLTRRPDIQAAEQQLRAAHAQIGVARAAFLPSISLTAMAGSASGELSDLFGSGTGAWLFRPAISVPLFTAGKLQNNLNLAEVRRDAAVVQYEQAIQGAFRDVSDALATQAGLTQQVQVLDDMLATQVERARLSRLRYDNGAARFLEVLDAERDLLATAQQLTQTRRALLSSRVALYAALGGGADPSPVSMNPSATP</sequence>
<protein>
    <submittedName>
        <fullName evidence="3">Efflux transporter outer membrane subunit</fullName>
    </submittedName>
</protein>
<keyword evidence="2" id="KW-0812">Transmembrane</keyword>
<dbReference type="AlphaFoldDB" id="A0A859A057"/>
<feature type="signal peptide" evidence="2">
    <location>
        <begin position="1"/>
        <end position="20"/>
    </location>
</feature>
<dbReference type="EMBL" id="CP051298">
    <property type="protein sequence ID" value="QKD46384.1"/>
    <property type="molecule type" value="Genomic_DNA"/>
</dbReference>
<proteinExistence type="inferred from homology"/>
<gene>
    <name evidence="3" type="ORF">HF896_20660</name>
</gene>
<dbReference type="NCBIfam" id="TIGR01845">
    <property type="entry name" value="outer_NodT"/>
    <property type="match status" value="1"/>
</dbReference>
<keyword evidence="2" id="KW-0472">Membrane</keyword>